<keyword evidence="6" id="KW-0408">Iron</keyword>
<accession>K6ZWF5</accession>
<evidence type="ECO:0000256" key="8">
    <source>
        <dbReference type="ARBA" id="ARBA00023077"/>
    </source>
</evidence>
<evidence type="ECO:0000256" key="6">
    <source>
        <dbReference type="ARBA" id="ARBA00023004"/>
    </source>
</evidence>
<dbReference type="RefSeq" id="WP_006009420.1">
    <property type="nucleotide sequence ID" value="NZ_AUAV01000008.1"/>
</dbReference>
<keyword evidence="13" id="KW-0732">Signal</keyword>
<dbReference type="EMBL" id="BAEQ01000014">
    <property type="protein sequence ID" value="GAC27655.1"/>
    <property type="molecule type" value="Genomic_DNA"/>
</dbReference>
<sequence length="803" mass="86838">MKKKYNMLSKTTVALAVANALVMSGAYAQVEAEKEIEIIEVSATKRVTNIQDVPLAVTAISGSALVDMQITNVMSLEKAIPGVTITSFGNNPQIILRGAGSAGTTDIAVPIYHNNMYLPTTGQALAGYLDVERIEALRGPQGTLFGRNTFGGLINVITKKPELEEFSFGGAVTLGDFNLVKTEGFVNVPVSENIAFRITAADEKRDGFVENINNPAGDIKDSDYTYVRGQLLFKPTDNLSINLTAAHWKDTGNGSLNFGYKPAGIPLDKDDPTLINAANGFLDPRFGVYEGCADGSPDRPGGRTVSGGNVCDGDPFATIVPGARTIDYDYTPNRELEETSFYVSIDWEVAEHSVLVNAAMFDYQSINLMDADLSGLASWVDGNYSTSKSKQLDVTVSSLFDGPLQYTAGVYYFNSQDPANRSAYIFGSLVDSYSGYAGATPDTPSWAYWNSEGRGGTKSTALYGQATYALTEKLNLTAGIRYTEDDRESQSADPLSFGDTAARLGPKLPTRTYGIKEVQRGVDENTDYRLGADYKVNADLMVYATYATAYIAGSTDVATQTLLTPQTNKAFEIGAKSTLLDGDLRLNVAAYSGKFEGLTTTAFVEQGTTGVAVATQVPGGSILSRGLEVEGFWDVTDALVVDFGVSIDMSEYDQFIVDAGNLVWNYGDGPVGPIGSETINESFVYVVDGQDTPYTPDMTVGLGVSYFIDLGDMGTIKPHVFAYYNSGFISNRAPVFFADQSAYTKLDLSVKWESVDGNYSVQAYVNNATDELIKTYTEIFSRARVAYDYNSPRNFGVRFAYNF</sequence>
<organism evidence="16 17">
    <name type="scientific">Brumicola pallidula DSM 14239 = ACAM 615</name>
    <dbReference type="NCBI Taxonomy" id="1121922"/>
    <lineage>
        <taxon>Bacteria</taxon>
        <taxon>Pseudomonadati</taxon>
        <taxon>Pseudomonadota</taxon>
        <taxon>Gammaproteobacteria</taxon>
        <taxon>Alteromonadales</taxon>
        <taxon>Alteromonadaceae</taxon>
        <taxon>Brumicola</taxon>
    </lineage>
</organism>
<keyword evidence="3 11" id="KW-1134">Transmembrane beta strand</keyword>
<keyword evidence="9 11" id="KW-0472">Membrane</keyword>
<gene>
    <name evidence="16" type="ORF">GPAL_0775</name>
</gene>
<evidence type="ECO:0000256" key="7">
    <source>
        <dbReference type="ARBA" id="ARBA00023065"/>
    </source>
</evidence>
<comment type="subcellular location">
    <subcellularLocation>
        <location evidence="1 11">Cell outer membrane</location>
        <topology evidence="1 11">Multi-pass membrane protein</topology>
    </subcellularLocation>
</comment>
<dbReference type="InterPro" id="IPR012910">
    <property type="entry name" value="Plug_dom"/>
</dbReference>
<evidence type="ECO:0000256" key="4">
    <source>
        <dbReference type="ARBA" id="ARBA00022496"/>
    </source>
</evidence>
<dbReference type="Pfam" id="PF00593">
    <property type="entry name" value="TonB_dep_Rec_b-barrel"/>
    <property type="match status" value="1"/>
</dbReference>
<name>K6ZWF5_9ALTE</name>
<evidence type="ECO:0000256" key="9">
    <source>
        <dbReference type="ARBA" id="ARBA00023136"/>
    </source>
</evidence>
<dbReference type="Proteomes" id="UP000006251">
    <property type="component" value="Unassembled WGS sequence"/>
</dbReference>
<evidence type="ECO:0000259" key="14">
    <source>
        <dbReference type="Pfam" id="PF00593"/>
    </source>
</evidence>
<evidence type="ECO:0000259" key="15">
    <source>
        <dbReference type="Pfam" id="PF07715"/>
    </source>
</evidence>
<dbReference type="PANTHER" id="PTHR32552">
    <property type="entry name" value="FERRICHROME IRON RECEPTOR-RELATED"/>
    <property type="match status" value="1"/>
</dbReference>
<keyword evidence="5 11" id="KW-0812">Transmembrane</keyword>
<evidence type="ECO:0000256" key="3">
    <source>
        <dbReference type="ARBA" id="ARBA00022452"/>
    </source>
</evidence>
<evidence type="ECO:0000256" key="11">
    <source>
        <dbReference type="PROSITE-ProRule" id="PRU01360"/>
    </source>
</evidence>
<keyword evidence="2 11" id="KW-0813">Transport</keyword>
<evidence type="ECO:0008006" key="18">
    <source>
        <dbReference type="Google" id="ProtNLM"/>
    </source>
</evidence>
<evidence type="ECO:0000313" key="16">
    <source>
        <dbReference type="EMBL" id="GAC27655.1"/>
    </source>
</evidence>
<dbReference type="AlphaFoldDB" id="K6ZWF5"/>
<evidence type="ECO:0000256" key="13">
    <source>
        <dbReference type="SAM" id="SignalP"/>
    </source>
</evidence>
<keyword evidence="4" id="KW-0410">Iron transport</keyword>
<evidence type="ECO:0000313" key="17">
    <source>
        <dbReference type="Proteomes" id="UP000006251"/>
    </source>
</evidence>
<evidence type="ECO:0000256" key="10">
    <source>
        <dbReference type="ARBA" id="ARBA00023237"/>
    </source>
</evidence>
<feature type="chain" id="PRO_5003898668" description="TonB-dependent receptor" evidence="13">
    <location>
        <begin position="29"/>
        <end position="803"/>
    </location>
</feature>
<keyword evidence="10 11" id="KW-0998">Cell outer membrane</keyword>
<dbReference type="InterPro" id="IPR036942">
    <property type="entry name" value="Beta-barrel_TonB_sf"/>
</dbReference>
<keyword evidence="7" id="KW-0406">Ion transport</keyword>
<evidence type="ECO:0000256" key="1">
    <source>
        <dbReference type="ARBA" id="ARBA00004571"/>
    </source>
</evidence>
<dbReference type="STRING" id="1121922.GCA_000428905_01878"/>
<feature type="signal peptide" evidence="13">
    <location>
        <begin position="1"/>
        <end position="28"/>
    </location>
</feature>
<evidence type="ECO:0000256" key="5">
    <source>
        <dbReference type="ARBA" id="ARBA00022692"/>
    </source>
</evidence>
<dbReference type="Gene3D" id="2.40.170.20">
    <property type="entry name" value="TonB-dependent receptor, beta-barrel domain"/>
    <property type="match status" value="2"/>
</dbReference>
<dbReference type="GO" id="GO:0009279">
    <property type="term" value="C:cell outer membrane"/>
    <property type="evidence" value="ECO:0007669"/>
    <property type="project" value="UniProtKB-SubCell"/>
</dbReference>
<dbReference type="SUPFAM" id="SSF56935">
    <property type="entry name" value="Porins"/>
    <property type="match status" value="1"/>
</dbReference>
<dbReference type="Pfam" id="PF07715">
    <property type="entry name" value="Plug"/>
    <property type="match status" value="1"/>
</dbReference>
<comment type="similarity">
    <text evidence="11 12">Belongs to the TonB-dependent receptor family.</text>
</comment>
<feature type="domain" description="TonB-dependent receptor-like beta-barrel" evidence="14">
    <location>
        <begin position="325"/>
        <end position="767"/>
    </location>
</feature>
<dbReference type="InterPro" id="IPR000531">
    <property type="entry name" value="Beta-barrel_TonB"/>
</dbReference>
<protein>
    <recommendedName>
        <fullName evidence="18">TonB-dependent receptor</fullName>
    </recommendedName>
</protein>
<dbReference type="OrthoDB" id="7051185at2"/>
<keyword evidence="17" id="KW-1185">Reference proteome</keyword>
<dbReference type="PROSITE" id="PS52016">
    <property type="entry name" value="TONB_DEPENDENT_REC_3"/>
    <property type="match status" value="1"/>
</dbReference>
<evidence type="ECO:0000256" key="2">
    <source>
        <dbReference type="ARBA" id="ARBA00022448"/>
    </source>
</evidence>
<comment type="caution">
    <text evidence="16">The sequence shown here is derived from an EMBL/GenBank/DDBJ whole genome shotgun (WGS) entry which is preliminary data.</text>
</comment>
<reference evidence="17" key="1">
    <citation type="journal article" date="2014" name="Environ. Microbiol.">
        <title>Comparative genomics of the marine bacterial genus Glaciecola reveals the high degree of genomic diversity and genomic characteristic for cold adaptation.</title>
        <authorList>
            <person name="Qin Q.L."/>
            <person name="Xie B.B."/>
            <person name="Yu Y."/>
            <person name="Shu Y.L."/>
            <person name="Rong J.C."/>
            <person name="Zhang Y.J."/>
            <person name="Zhao D.L."/>
            <person name="Chen X.L."/>
            <person name="Zhang X.Y."/>
            <person name="Chen B."/>
            <person name="Zhou B.C."/>
            <person name="Zhang Y.Z."/>
        </authorList>
    </citation>
    <scope>NUCLEOTIDE SEQUENCE [LARGE SCALE GENOMIC DNA]</scope>
    <source>
        <strain evidence="17">ACAM 615</strain>
    </source>
</reference>
<dbReference type="GO" id="GO:0006826">
    <property type="term" value="P:iron ion transport"/>
    <property type="evidence" value="ECO:0007669"/>
    <property type="project" value="UniProtKB-KW"/>
</dbReference>
<dbReference type="PANTHER" id="PTHR32552:SF81">
    <property type="entry name" value="TONB-DEPENDENT OUTER MEMBRANE RECEPTOR"/>
    <property type="match status" value="1"/>
</dbReference>
<evidence type="ECO:0000256" key="12">
    <source>
        <dbReference type="RuleBase" id="RU003357"/>
    </source>
</evidence>
<dbReference type="InterPro" id="IPR039426">
    <property type="entry name" value="TonB-dep_rcpt-like"/>
</dbReference>
<keyword evidence="8 12" id="KW-0798">TonB box</keyword>
<feature type="domain" description="TonB-dependent receptor plug" evidence="15">
    <location>
        <begin position="50"/>
        <end position="152"/>
    </location>
</feature>
<proteinExistence type="inferred from homology"/>